<name>A0ABR4PH92_9HELO</name>
<comment type="caution">
    <text evidence="2">The sequence shown here is derived from an EMBL/GenBank/DDBJ whole genome shotgun (WGS) entry which is preliminary data.</text>
</comment>
<sequence length="154" mass="17223">MSSPQKLALESSDPPKTKSDSQWLLHMGYRGGIEEFRDIFGFGPDQIDDARQLIEELRAEQQAEWEAMHQDNSASSASSDASTTTDALDPAKQELVQQAMLWHRRMGHTNYHSVLALPRAAGDVPRFGNLELRDLPACEFCKTFGTDPFDPESV</sequence>
<proteinExistence type="predicted"/>
<evidence type="ECO:0000313" key="2">
    <source>
        <dbReference type="EMBL" id="KAL3422701.1"/>
    </source>
</evidence>
<gene>
    <name evidence="2" type="ORF">PVAG01_06857</name>
</gene>
<protein>
    <recommendedName>
        <fullName evidence="4">GAG-pre-integrase domain-containing protein</fullName>
    </recommendedName>
</protein>
<accession>A0ABR4PH92</accession>
<keyword evidence="3" id="KW-1185">Reference proteome</keyword>
<evidence type="ECO:0008006" key="4">
    <source>
        <dbReference type="Google" id="ProtNLM"/>
    </source>
</evidence>
<organism evidence="2 3">
    <name type="scientific">Phlyctema vagabunda</name>
    <dbReference type="NCBI Taxonomy" id="108571"/>
    <lineage>
        <taxon>Eukaryota</taxon>
        <taxon>Fungi</taxon>
        <taxon>Dikarya</taxon>
        <taxon>Ascomycota</taxon>
        <taxon>Pezizomycotina</taxon>
        <taxon>Leotiomycetes</taxon>
        <taxon>Helotiales</taxon>
        <taxon>Dermateaceae</taxon>
        <taxon>Phlyctema</taxon>
    </lineage>
</organism>
<reference evidence="2 3" key="1">
    <citation type="submission" date="2024-06" db="EMBL/GenBank/DDBJ databases">
        <title>Complete genome of Phlyctema vagabunda strain 19-DSS-EL-015.</title>
        <authorList>
            <person name="Fiorenzani C."/>
        </authorList>
    </citation>
    <scope>NUCLEOTIDE SEQUENCE [LARGE SCALE GENOMIC DNA]</scope>
    <source>
        <strain evidence="2 3">19-DSS-EL-015</strain>
    </source>
</reference>
<dbReference type="Proteomes" id="UP001629113">
    <property type="component" value="Unassembled WGS sequence"/>
</dbReference>
<evidence type="ECO:0000313" key="3">
    <source>
        <dbReference type="Proteomes" id="UP001629113"/>
    </source>
</evidence>
<feature type="compositionally biased region" description="Low complexity" evidence="1">
    <location>
        <begin position="73"/>
        <end position="87"/>
    </location>
</feature>
<feature type="region of interest" description="Disordered" evidence="1">
    <location>
        <begin position="1"/>
        <end position="22"/>
    </location>
</feature>
<evidence type="ECO:0000256" key="1">
    <source>
        <dbReference type="SAM" id="MobiDB-lite"/>
    </source>
</evidence>
<dbReference type="EMBL" id="JBFCZG010000005">
    <property type="protein sequence ID" value="KAL3422701.1"/>
    <property type="molecule type" value="Genomic_DNA"/>
</dbReference>
<feature type="region of interest" description="Disordered" evidence="1">
    <location>
        <begin position="64"/>
        <end position="87"/>
    </location>
</feature>